<protein>
    <submittedName>
        <fullName evidence="3">Uncharacterized protein</fullName>
    </submittedName>
</protein>
<accession>W9XSJ1</accession>
<evidence type="ECO:0000256" key="2">
    <source>
        <dbReference type="SAM" id="MobiDB-lite"/>
    </source>
</evidence>
<evidence type="ECO:0000313" key="3">
    <source>
        <dbReference type="EMBL" id="EXJ83203.1"/>
    </source>
</evidence>
<evidence type="ECO:0000313" key="4">
    <source>
        <dbReference type="Proteomes" id="UP000019484"/>
    </source>
</evidence>
<reference evidence="3 4" key="1">
    <citation type="submission" date="2013-03" db="EMBL/GenBank/DDBJ databases">
        <title>The Genome Sequence of Capronia coronata CBS 617.96.</title>
        <authorList>
            <consortium name="The Broad Institute Genomics Platform"/>
            <person name="Cuomo C."/>
            <person name="de Hoog S."/>
            <person name="Gorbushina A."/>
            <person name="Walker B."/>
            <person name="Young S.K."/>
            <person name="Zeng Q."/>
            <person name="Gargeya S."/>
            <person name="Fitzgerald M."/>
            <person name="Haas B."/>
            <person name="Abouelleil A."/>
            <person name="Allen A.W."/>
            <person name="Alvarado L."/>
            <person name="Arachchi H.M."/>
            <person name="Berlin A.M."/>
            <person name="Chapman S.B."/>
            <person name="Gainer-Dewar J."/>
            <person name="Goldberg J."/>
            <person name="Griggs A."/>
            <person name="Gujja S."/>
            <person name="Hansen M."/>
            <person name="Howarth C."/>
            <person name="Imamovic A."/>
            <person name="Ireland A."/>
            <person name="Larimer J."/>
            <person name="McCowan C."/>
            <person name="Murphy C."/>
            <person name="Pearson M."/>
            <person name="Poon T.W."/>
            <person name="Priest M."/>
            <person name="Roberts A."/>
            <person name="Saif S."/>
            <person name="Shea T."/>
            <person name="Sisk P."/>
            <person name="Sykes S."/>
            <person name="Wortman J."/>
            <person name="Nusbaum C."/>
            <person name="Birren B."/>
        </authorList>
    </citation>
    <scope>NUCLEOTIDE SEQUENCE [LARGE SCALE GENOMIC DNA]</scope>
    <source>
        <strain evidence="3 4">CBS 617.96</strain>
    </source>
</reference>
<organism evidence="3 4">
    <name type="scientific">Capronia coronata CBS 617.96</name>
    <dbReference type="NCBI Taxonomy" id="1182541"/>
    <lineage>
        <taxon>Eukaryota</taxon>
        <taxon>Fungi</taxon>
        <taxon>Dikarya</taxon>
        <taxon>Ascomycota</taxon>
        <taxon>Pezizomycotina</taxon>
        <taxon>Eurotiomycetes</taxon>
        <taxon>Chaetothyriomycetidae</taxon>
        <taxon>Chaetothyriales</taxon>
        <taxon>Herpotrichiellaceae</taxon>
        <taxon>Capronia</taxon>
    </lineage>
</organism>
<comment type="caution">
    <text evidence="3">The sequence shown here is derived from an EMBL/GenBank/DDBJ whole genome shotgun (WGS) entry which is preliminary data.</text>
</comment>
<feature type="region of interest" description="Disordered" evidence="2">
    <location>
        <begin position="1"/>
        <end position="119"/>
    </location>
</feature>
<keyword evidence="4" id="KW-1185">Reference proteome</keyword>
<feature type="compositionally biased region" description="Low complexity" evidence="2">
    <location>
        <begin position="52"/>
        <end position="75"/>
    </location>
</feature>
<dbReference type="RefSeq" id="XP_007725889.1">
    <property type="nucleotide sequence ID" value="XM_007727699.1"/>
</dbReference>
<feature type="compositionally biased region" description="Basic and acidic residues" evidence="2">
    <location>
        <begin position="38"/>
        <end position="47"/>
    </location>
</feature>
<feature type="coiled-coil region" evidence="1">
    <location>
        <begin position="165"/>
        <end position="202"/>
    </location>
</feature>
<dbReference type="HOGENOM" id="CLU_031717_0_0_1"/>
<keyword evidence="1" id="KW-0175">Coiled coil</keyword>
<feature type="compositionally biased region" description="Polar residues" evidence="2">
    <location>
        <begin position="96"/>
        <end position="119"/>
    </location>
</feature>
<dbReference type="GeneID" id="19161688"/>
<name>W9XSJ1_9EURO</name>
<feature type="compositionally biased region" description="Basic and acidic residues" evidence="2">
    <location>
        <begin position="1"/>
        <end position="17"/>
    </location>
</feature>
<dbReference type="eggNOG" id="ENOG502SAVR">
    <property type="taxonomic scope" value="Eukaryota"/>
</dbReference>
<evidence type="ECO:0000256" key="1">
    <source>
        <dbReference type="SAM" id="Coils"/>
    </source>
</evidence>
<dbReference type="Proteomes" id="UP000019484">
    <property type="component" value="Unassembled WGS sequence"/>
</dbReference>
<dbReference type="STRING" id="1182541.W9XSJ1"/>
<dbReference type="OrthoDB" id="5427204at2759"/>
<dbReference type="AlphaFoldDB" id="W9XSJ1"/>
<gene>
    <name evidence="3" type="ORF">A1O1_06822</name>
</gene>
<dbReference type="EMBL" id="AMWN01000006">
    <property type="protein sequence ID" value="EXJ83203.1"/>
    <property type="molecule type" value="Genomic_DNA"/>
</dbReference>
<proteinExistence type="predicted"/>
<sequence>MPLHIDPRRGDDLHGRATDSPPEQMPPHPDQQLPPIQRNEEMQRTQAHEQMPPGTGHSPHPTSSTSIFSSTHSPIQTQSSSRTLPSPPGAQFPWVGSSSSAPYSPTPMQTAQKSHLQDLQHQISTKTLALQTLQREHDQLLAAFSRSHVRCTALEKKSQVSDHEINTLTEDKLRLQQQVDALEDQVEELSKAREEIQMQSSADMAQWRQIMAMSSQLQLKGSEETRQYKADREAWDRERISLQKRVEALESAKGVLPDRTVLSDSTTPVSNDAVLTSDSLELLRDEILKVRRRCFELESLLQELAGETDQIDTAISTLERFRKALAGRKRRLEDS</sequence>